<dbReference type="InterPro" id="IPR043129">
    <property type="entry name" value="ATPase_NBD"/>
</dbReference>
<sequence>MAYYVVFDVGGTRTKHGLMDEDGKLITRGDYQTNCRQLEPFLEAMEDVVKQYQKTRDVSGIAISLPGFVDSQTGYTEFAGAIIALNGQNVKTLLEEKTSLRVEVENDANCAALAEKYSGHAKDCDSFICMTIGTGVGGGIFAGGQLVRGASFRGGEFGMMLTETENGQFTTLNSSASTAGLIRSYKEKQGIPQSKQIDGQEIFDKAKHDPSIEKLVDQWYKRIAIGIYNVATVLNPEKILIGGGVSARPDLIPSIEKHLHTLHAWKNIQVKLETCYYLNQAGMKGALYHFLMKEGHLDTSKKPIY</sequence>
<reference evidence="2 3" key="1">
    <citation type="submission" date="2012-09" db="EMBL/GenBank/DDBJ databases">
        <title>Genome Sequence of Bacillus sp. DW5-4.</title>
        <authorList>
            <person name="Lai Q."/>
            <person name="Liu Y."/>
            <person name="Shao Z."/>
        </authorList>
    </citation>
    <scope>NUCLEOTIDE SEQUENCE [LARGE SCALE GENOMIC DNA]</scope>
    <source>
        <strain evidence="2 3">DW5-4</strain>
    </source>
</reference>
<accession>A0A081LCV3</accession>
<dbReference type="Proteomes" id="UP000028091">
    <property type="component" value="Unassembled WGS sequence"/>
</dbReference>
<dbReference type="EMBL" id="JOTP01000005">
    <property type="protein sequence ID" value="KEP27079.1"/>
    <property type="molecule type" value="Genomic_DNA"/>
</dbReference>
<dbReference type="PANTHER" id="PTHR18964">
    <property type="entry name" value="ROK (REPRESSOR, ORF, KINASE) FAMILY"/>
    <property type="match status" value="1"/>
</dbReference>
<comment type="similarity">
    <text evidence="1">Belongs to the ROK (NagC/XylR) family.</text>
</comment>
<dbReference type="PANTHER" id="PTHR18964:SF165">
    <property type="entry name" value="BETA-GLUCOSIDE KINASE"/>
    <property type="match status" value="1"/>
</dbReference>
<dbReference type="OrthoDB" id="9795247at2"/>
<name>A0A081LCV3_9BACI</name>
<dbReference type="InterPro" id="IPR000600">
    <property type="entry name" value="ROK"/>
</dbReference>
<proteinExistence type="inferred from homology"/>
<organism evidence="2 3">
    <name type="scientific">Bacillus zhangzhouensis</name>
    <dbReference type="NCBI Taxonomy" id="1178540"/>
    <lineage>
        <taxon>Bacteria</taxon>
        <taxon>Bacillati</taxon>
        <taxon>Bacillota</taxon>
        <taxon>Bacilli</taxon>
        <taxon>Bacillales</taxon>
        <taxon>Bacillaceae</taxon>
        <taxon>Bacillus</taxon>
    </lineage>
</organism>
<dbReference type="Pfam" id="PF00480">
    <property type="entry name" value="ROK"/>
    <property type="match status" value="1"/>
</dbReference>
<keyword evidence="3" id="KW-1185">Reference proteome</keyword>
<dbReference type="RefSeq" id="WP_034319544.1">
    <property type="nucleotide sequence ID" value="NZ_JOTP01000005.1"/>
</dbReference>
<dbReference type="SUPFAM" id="SSF53067">
    <property type="entry name" value="Actin-like ATPase domain"/>
    <property type="match status" value="1"/>
</dbReference>
<evidence type="ECO:0000256" key="1">
    <source>
        <dbReference type="ARBA" id="ARBA00006479"/>
    </source>
</evidence>
<evidence type="ECO:0000313" key="2">
    <source>
        <dbReference type="EMBL" id="KEP27079.1"/>
    </source>
</evidence>
<gene>
    <name evidence="2" type="ORF">BA70_15450</name>
</gene>
<comment type="caution">
    <text evidence="2">The sequence shown here is derived from an EMBL/GenBank/DDBJ whole genome shotgun (WGS) entry which is preliminary data.</text>
</comment>
<evidence type="ECO:0000313" key="3">
    <source>
        <dbReference type="Proteomes" id="UP000028091"/>
    </source>
</evidence>
<dbReference type="eggNOG" id="COG1940">
    <property type="taxonomic scope" value="Bacteria"/>
</dbReference>
<dbReference type="Gene3D" id="3.30.420.40">
    <property type="match status" value="2"/>
</dbReference>
<dbReference type="AlphaFoldDB" id="A0A081LCV3"/>
<protein>
    <submittedName>
        <fullName evidence="2">Transcriptional regulator</fullName>
    </submittedName>
</protein>